<proteinExistence type="inferred from homology"/>
<comment type="catalytic activity">
    <reaction evidence="10">
        <text>a 5,6-dihydrouridine in tRNA + NADP(+) = a uridine in tRNA + NADPH + H(+)</text>
        <dbReference type="Rhea" id="RHEA:23624"/>
        <dbReference type="Rhea" id="RHEA-COMP:13339"/>
        <dbReference type="Rhea" id="RHEA-COMP:13887"/>
        <dbReference type="ChEBI" id="CHEBI:15378"/>
        <dbReference type="ChEBI" id="CHEBI:57783"/>
        <dbReference type="ChEBI" id="CHEBI:58349"/>
        <dbReference type="ChEBI" id="CHEBI:65315"/>
        <dbReference type="ChEBI" id="CHEBI:74443"/>
    </reaction>
</comment>
<evidence type="ECO:0000256" key="5">
    <source>
        <dbReference type="ARBA" id="ARBA00022643"/>
    </source>
</evidence>
<dbReference type="Proteomes" id="UP000177838">
    <property type="component" value="Unassembled WGS sequence"/>
</dbReference>
<evidence type="ECO:0000256" key="8">
    <source>
        <dbReference type="ARBA" id="ARBA00022884"/>
    </source>
</evidence>
<keyword evidence="3" id="KW-0820">tRNA-binding</keyword>
<comment type="similarity">
    <text evidence="12">Belongs to the dus family.</text>
</comment>
<comment type="cofactor">
    <cofactor evidence="1 12 14">
        <name>FMN</name>
        <dbReference type="ChEBI" id="CHEBI:58210"/>
    </cofactor>
</comment>
<keyword evidence="6 12" id="KW-0819">tRNA processing</keyword>
<evidence type="ECO:0000256" key="11">
    <source>
        <dbReference type="ARBA" id="ARBA00048802"/>
    </source>
</evidence>
<feature type="binding site" evidence="14">
    <location>
        <begin position="231"/>
        <end position="232"/>
    </location>
    <ligand>
        <name>FMN</name>
        <dbReference type="ChEBI" id="CHEBI:58210"/>
    </ligand>
</feature>
<evidence type="ECO:0000313" key="17">
    <source>
        <dbReference type="Proteomes" id="UP000177838"/>
    </source>
</evidence>
<dbReference type="PANTHER" id="PTHR11082:SF25">
    <property type="entry name" value="DUS-LIKE FMN-BINDING DOMAIN-CONTAINING PROTEIN"/>
    <property type="match status" value="1"/>
</dbReference>
<sequence>MSMNIWQQLQKPIFVLAPMADVTDAAFRAIISKYGQPDLFFTEFVSADGLVHPTGREKLKRELYFTSAERPIIAQLFGGEPAKMKAAAAYVATLGFAGIDLNMGCPDRSVERQQAGASLIKDPARAVALIEAAKEGAGGLPVSVKTRIGYNHNELATWTESLLKAEPAAITFHLRTRKEMSKVSARWEDIKLPVALAADSQTLILGNGDVKNLTEAREKVQEYDVAGVMLGRAIYGNPWLWSERIPDLPERLAVLKEHTNLFWDLYGPTETNLKLFNGHQKSFAVMKKHFKAYVEGFAGAAELRSDLMKEETAAGVTAVLDSFLATD</sequence>
<dbReference type="Pfam" id="PF01207">
    <property type="entry name" value="Dus"/>
    <property type="match status" value="1"/>
</dbReference>
<keyword evidence="7" id="KW-0521">NADP</keyword>
<keyword evidence="9 12" id="KW-0560">Oxidoreductase</keyword>
<dbReference type="PROSITE" id="PS01136">
    <property type="entry name" value="UPF0034"/>
    <property type="match status" value="1"/>
</dbReference>
<evidence type="ECO:0000256" key="14">
    <source>
        <dbReference type="PIRSR" id="PIRSR006621-2"/>
    </source>
</evidence>
<evidence type="ECO:0000259" key="15">
    <source>
        <dbReference type="Pfam" id="PF01207"/>
    </source>
</evidence>
<dbReference type="InterPro" id="IPR018517">
    <property type="entry name" value="tRNA_hU_synthase_CS"/>
</dbReference>
<organism evidence="16 17">
    <name type="scientific">Candidatus Vogelbacteria bacterium RIFOXYD1_FULL_46_19</name>
    <dbReference type="NCBI Taxonomy" id="1802439"/>
    <lineage>
        <taxon>Bacteria</taxon>
        <taxon>Candidatus Vogeliibacteriota</taxon>
    </lineage>
</organism>
<name>A0A1G2QFU2_9BACT</name>
<feature type="binding site" evidence="14">
    <location>
        <position position="145"/>
    </location>
    <ligand>
        <name>FMN</name>
        <dbReference type="ChEBI" id="CHEBI:58210"/>
    </ligand>
</feature>
<keyword evidence="5 12" id="KW-0288">FMN</keyword>
<comment type="caution">
    <text evidence="16">The sequence shown here is derived from an EMBL/GenBank/DDBJ whole genome shotgun (WGS) entry which is preliminary data.</text>
</comment>
<evidence type="ECO:0000256" key="13">
    <source>
        <dbReference type="PIRSR" id="PIRSR006621-1"/>
    </source>
</evidence>
<dbReference type="InterPro" id="IPR001269">
    <property type="entry name" value="DUS_fam"/>
</dbReference>
<dbReference type="SUPFAM" id="SSF51395">
    <property type="entry name" value="FMN-linked oxidoreductases"/>
    <property type="match status" value="1"/>
</dbReference>
<evidence type="ECO:0000256" key="6">
    <source>
        <dbReference type="ARBA" id="ARBA00022694"/>
    </source>
</evidence>
<keyword evidence="4 12" id="KW-0285">Flavoprotein</keyword>
<dbReference type="GO" id="GO:0050660">
    <property type="term" value="F:flavin adenine dinucleotide binding"/>
    <property type="evidence" value="ECO:0007669"/>
    <property type="project" value="InterPro"/>
</dbReference>
<feature type="binding site" evidence="14">
    <location>
        <position position="173"/>
    </location>
    <ligand>
        <name>FMN</name>
        <dbReference type="ChEBI" id="CHEBI:58210"/>
    </ligand>
</feature>
<dbReference type="InterPro" id="IPR013785">
    <property type="entry name" value="Aldolase_TIM"/>
</dbReference>
<dbReference type="GO" id="GO:0017150">
    <property type="term" value="F:tRNA dihydrouridine synthase activity"/>
    <property type="evidence" value="ECO:0007669"/>
    <property type="project" value="InterPro"/>
</dbReference>
<evidence type="ECO:0000256" key="1">
    <source>
        <dbReference type="ARBA" id="ARBA00001917"/>
    </source>
</evidence>
<evidence type="ECO:0000256" key="9">
    <source>
        <dbReference type="ARBA" id="ARBA00023002"/>
    </source>
</evidence>
<evidence type="ECO:0000313" key="16">
    <source>
        <dbReference type="EMBL" id="OHA59258.1"/>
    </source>
</evidence>
<evidence type="ECO:0000256" key="2">
    <source>
        <dbReference type="ARBA" id="ARBA00002790"/>
    </source>
</evidence>
<dbReference type="AlphaFoldDB" id="A0A1G2QFU2"/>
<comment type="catalytic activity">
    <reaction evidence="11">
        <text>a 5,6-dihydrouridine in tRNA + NAD(+) = a uridine in tRNA + NADH + H(+)</text>
        <dbReference type="Rhea" id="RHEA:54452"/>
        <dbReference type="Rhea" id="RHEA-COMP:13339"/>
        <dbReference type="Rhea" id="RHEA-COMP:13887"/>
        <dbReference type="ChEBI" id="CHEBI:15378"/>
        <dbReference type="ChEBI" id="CHEBI:57540"/>
        <dbReference type="ChEBI" id="CHEBI:57945"/>
        <dbReference type="ChEBI" id="CHEBI:65315"/>
        <dbReference type="ChEBI" id="CHEBI:74443"/>
    </reaction>
</comment>
<dbReference type="STRING" id="1802439.A2589_03550"/>
<dbReference type="Gene3D" id="1.10.1200.80">
    <property type="entry name" value="Putative flavin oxidoreducatase, domain 2"/>
    <property type="match status" value="1"/>
</dbReference>
<feature type="binding site" evidence="14">
    <location>
        <begin position="18"/>
        <end position="20"/>
    </location>
    <ligand>
        <name>FMN</name>
        <dbReference type="ChEBI" id="CHEBI:58210"/>
    </ligand>
</feature>
<comment type="function">
    <text evidence="2 12">Catalyzes the synthesis of 5,6-dihydrouridine (D), a modified base found in the D-loop of most tRNAs, via the reduction of the C5-C6 double bond in target uridines.</text>
</comment>
<dbReference type="Gene3D" id="3.20.20.70">
    <property type="entry name" value="Aldolase class I"/>
    <property type="match status" value="1"/>
</dbReference>
<evidence type="ECO:0000256" key="7">
    <source>
        <dbReference type="ARBA" id="ARBA00022857"/>
    </source>
</evidence>
<feature type="domain" description="DUS-like FMN-binding" evidence="15">
    <location>
        <begin position="16"/>
        <end position="320"/>
    </location>
</feature>
<dbReference type="InterPro" id="IPR035587">
    <property type="entry name" value="DUS-like_FMN-bd"/>
</dbReference>
<dbReference type="PIRSF" id="PIRSF006621">
    <property type="entry name" value="Dus"/>
    <property type="match status" value="1"/>
</dbReference>
<evidence type="ECO:0000256" key="10">
    <source>
        <dbReference type="ARBA" id="ARBA00048205"/>
    </source>
</evidence>
<feature type="active site" description="Proton donor" evidence="13">
    <location>
        <position position="105"/>
    </location>
</feature>
<keyword evidence="8" id="KW-0694">RNA-binding</keyword>
<reference evidence="16 17" key="1">
    <citation type="journal article" date="2016" name="Nat. Commun.">
        <title>Thousands of microbial genomes shed light on interconnected biogeochemical processes in an aquifer system.</title>
        <authorList>
            <person name="Anantharaman K."/>
            <person name="Brown C.T."/>
            <person name="Hug L.A."/>
            <person name="Sharon I."/>
            <person name="Castelle C.J."/>
            <person name="Probst A.J."/>
            <person name="Thomas B.C."/>
            <person name="Singh A."/>
            <person name="Wilkins M.J."/>
            <person name="Karaoz U."/>
            <person name="Brodie E.L."/>
            <person name="Williams K.H."/>
            <person name="Hubbard S.S."/>
            <person name="Banfield J.F."/>
        </authorList>
    </citation>
    <scope>NUCLEOTIDE SEQUENCE [LARGE SCALE GENOMIC DNA]</scope>
</reference>
<feature type="binding site" evidence="14">
    <location>
        <position position="75"/>
    </location>
    <ligand>
        <name>FMN</name>
        <dbReference type="ChEBI" id="CHEBI:58210"/>
    </ligand>
</feature>
<evidence type="ECO:0000256" key="12">
    <source>
        <dbReference type="PIRNR" id="PIRNR006621"/>
    </source>
</evidence>
<gene>
    <name evidence="16" type="ORF">A2589_03550</name>
</gene>
<keyword evidence="14" id="KW-0547">Nucleotide-binding</keyword>
<evidence type="ECO:0000256" key="4">
    <source>
        <dbReference type="ARBA" id="ARBA00022630"/>
    </source>
</evidence>
<dbReference type="InterPro" id="IPR024036">
    <property type="entry name" value="tRNA-dHydroUridine_Synthase_C"/>
</dbReference>
<evidence type="ECO:0000256" key="3">
    <source>
        <dbReference type="ARBA" id="ARBA00022555"/>
    </source>
</evidence>
<dbReference type="CDD" id="cd02801">
    <property type="entry name" value="DUS_like_FMN"/>
    <property type="match status" value="1"/>
</dbReference>
<dbReference type="PANTHER" id="PTHR11082">
    <property type="entry name" value="TRNA-DIHYDROURIDINE SYNTHASE"/>
    <property type="match status" value="1"/>
</dbReference>
<protein>
    <recommendedName>
        <fullName evidence="12">tRNA-dihydrouridine synthase</fullName>
        <ecNumber evidence="12">1.3.1.-</ecNumber>
    </recommendedName>
</protein>
<dbReference type="GO" id="GO:0000049">
    <property type="term" value="F:tRNA binding"/>
    <property type="evidence" value="ECO:0007669"/>
    <property type="project" value="UniProtKB-KW"/>
</dbReference>
<dbReference type="EMBL" id="MHTK01000008">
    <property type="protein sequence ID" value="OHA59258.1"/>
    <property type="molecule type" value="Genomic_DNA"/>
</dbReference>
<accession>A0A1G2QFU2</accession>
<dbReference type="EC" id="1.3.1.-" evidence="12"/>